<evidence type="ECO:0000256" key="2">
    <source>
        <dbReference type="ARBA" id="ARBA00022857"/>
    </source>
</evidence>
<dbReference type="InterPro" id="IPR036291">
    <property type="entry name" value="NAD(P)-bd_dom_sf"/>
</dbReference>
<dbReference type="InterPro" id="IPR002347">
    <property type="entry name" value="SDR_fam"/>
</dbReference>
<dbReference type="Pfam" id="PF00106">
    <property type="entry name" value="adh_short"/>
    <property type="match status" value="1"/>
</dbReference>
<dbReference type="PANTHER" id="PTHR43544:SF7">
    <property type="entry name" value="NADB-LER2"/>
    <property type="match status" value="1"/>
</dbReference>
<dbReference type="SUPFAM" id="SSF51735">
    <property type="entry name" value="NAD(P)-binding Rossmann-fold domains"/>
    <property type="match status" value="1"/>
</dbReference>
<evidence type="ECO:0000256" key="3">
    <source>
        <dbReference type="ARBA" id="ARBA00023002"/>
    </source>
</evidence>
<protein>
    <submittedName>
        <fullName evidence="4">Uncharacterized protein</fullName>
    </submittedName>
</protein>
<dbReference type="GO" id="GO:0016491">
    <property type="term" value="F:oxidoreductase activity"/>
    <property type="evidence" value="ECO:0007669"/>
    <property type="project" value="UniProtKB-KW"/>
</dbReference>
<gene>
    <name evidence="4" type="ORF">Trco_002443</name>
</gene>
<reference evidence="4" key="1">
    <citation type="submission" date="2021-08" db="EMBL/GenBank/DDBJ databases">
        <title>Chromosome-Level Trichoderma cornu-damae using Hi-C Data.</title>
        <authorList>
            <person name="Kim C.S."/>
        </authorList>
    </citation>
    <scope>NUCLEOTIDE SEQUENCE</scope>
    <source>
        <strain evidence="4">KA19-0412C</strain>
    </source>
</reference>
<keyword evidence="2" id="KW-0521">NADP</keyword>
<dbReference type="GO" id="GO:0005737">
    <property type="term" value="C:cytoplasm"/>
    <property type="evidence" value="ECO:0007669"/>
    <property type="project" value="TreeGrafter"/>
</dbReference>
<sequence>MANSAGFTVVLITGVGRGLAEIYLLRPNHIVIGSVRDRESPNYDELKKLPTAEGSRLFLVSIESSNLDDPKNALKDVESEGITHIDVVIANAGACPFPGPLQTVMIQDVLDAFKVNAASPIQLYQATRPFLEKSARPVWLSVSSVAGSIKNVEENKTHFLLAYGMSKSALDFFTMAVHAAHSNWISYAVHPGLVQTDLGNQGARMQGLEEAPVTLKDSCNSIIASIDKATRAEVSGKFIDLVDNNEIPW</sequence>
<dbReference type="OrthoDB" id="9876299at2759"/>
<evidence type="ECO:0000313" key="5">
    <source>
        <dbReference type="Proteomes" id="UP000827724"/>
    </source>
</evidence>
<organism evidence="4 5">
    <name type="scientific">Trichoderma cornu-damae</name>
    <dbReference type="NCBI Taxonomy" id="654480"/>
    <lineage>
        <taxon>Eukaryota</taxon>
        <taxon>Fungi</taxon>
        <taxon>Dikarya</taxon>
        <taxon>Ascomycota</taxon>
        <taxon>Pezizomycotina</taxon>
        <taxon>Sordariomycetes</taxon>
        <taxon>Hypocreomycetidae</taxon>
        <taxon>Hypocreales</taxon>
        <taxon>Hypocreaceae</taxon>
        <taxon>Trichoderma</taxon>
    </lineage>
</organism>
<dbReference type="EMBL" id="JAIWOZ010000002">
    <property type="protein sequence ID" value="KAH6609097.1"/>
    <property type="molecule type" value="Genomic_DNA"/>
</dbReference>
<dbReference type="PROSITE" id="PS00061">
    <property type="entry name" value="ADH_SHORT"/>
    <property type="match status" value="1"/>
</dbReference>
<comment type="similarity">
    <text evidence="1">Belongs to the short-chain dehydrogenases/reductases (SDR) family.</text>
</comment>
<evidence type="ECO:0000313" key="4">
    <source>
        <dbReference type="EMBL" id="KAH6609097.1"/>
    </source>
</evidence>
<dbReference type="PRINTS" id="PR00081">
    <property type="entry name" value="GDHRDH"/>
</dbReference>
<keyword evidence="5" id="KW-1185">Reference proteome</keyword>
<proteinExistence type="inferred from homology"/>
<comment type="caution">
    <text evidence="4">The sequence shown here is derived from an EMBL/GenBank/DDBJ whole genome shotgun (WGS) entry which is preliminary data.</text>
</comment>
<dbReference type="InterPro" id="IPR020904">
    <property type="entry name" value="Sc_DH/Rdtase_CS"/>
</dbReference>
<dbReference type="InterPro" id="IPR051468">
    <property type="entry name" value="Fungal_SecMetab_SDRs"/>
</dbReference>
<dbReference type="Gene3D" id="3.40.50.720">
    <property type="entry name" value="NAD(P)-binding Rossmann-like Domain"/>
    <property type="match status" value="1"/>
</dbReference>
<dbReference type="Proteomes" id="UP000827724">
    <property type="component" value="Unassembled WGS sequence"/>
</dbReference>
<dbReference type="AlphaFoldDB" id="A0A9P8TYH1"/>
<keyword evidence="3" id="KW-0560">Oxidoreductase</keyword>
<name>A0A9P8TYH1_9HYPO</name>
<dbReference type="PANTHER" id="PTHR43544">
    <property type="entry name" value="SHORT-CHAIN DEHYDROGENASE/REDUCTASE"/>
    <property type="match status" value="1"/>
</dbReference>
<accession>A0A9P8TYH1</accession>
<evidence type="ECO:0000256" key="1">
    <source>
        <dbReference type="ARBA" id="ARBA00006484"/>
    </source>
</evidence>